<gene>
    <name evidence="3" type="ORF">APLA_LOCUS3997</name>
</gene>
<keyword evidence="2" id="KW-0732">Signal</keyword>
<dbReference type="AlphaFoldDB" id="A0A8S0Z9D2"/>
<evidence type="ECO:0000313" key="4">
    <source>
        <dbReference type="Proteomes" id="UP000494256"/>
    </source>
</evidence>
<feature type="region of interest" description="Disordered" evidence="1">
    <location>
        <begin position="140"/>
        <end position="172"/>
    </location>
</feature>
<evidence type="ECO:0000256" key="1">
    <source>
        <dbReference type="SAM" id="MobiDB-lite"/>
    </source>
</evidence>
<comment type="caution">
    <text evidence="3">The sequence shown here is derived from an EMBL/GenBank/DDBJ whole genome shotgun (WGS) entry which is preliminary data.</text>
</comment>
<evidence type="ECO:0000313" key="3">
    <source>
        <dbReference type="EMBL" id="CAB3229360.1"/>
    </source>
</evidence>
<feature type="signal peptide" evidence="2">
    <location>
        <begin position="1"/>
        <end position="15"/>
    </location>
</feature>
<proteinExistence type="predicted"/>
<dbReference type="Proteomes" id="UP000494256">
    <property type="component" value="Unassembled WGS sequence"/>
</dbReference>
<evidence type="ECO:0000256" key="2">
    <source>
        <dbReference type="SAM" id="SignalP"/>
    </source>
</evidence>
<feature type="chain" id="PRO_5035786688" evidence="2">
    <location>
        <begin position="16"/>
        <end position="172"/>
    </location>
</feature>
<dbReference type="EMBL" id="CADEBD010000286">
    <property type="protein sequence ID" value="CAB3229360.1"/>
    <property type="molecule type" value="Genomic_DNA"/>
</dbReference>
<name>A0A8S0Z9D2_ARCPL</name>
<sequence length="172" mass="19024">MLILAVVYCVISVESTKLTAIPNGENDVKKSITDDKYIDTTTTEVIDFLETVIGMIAGNYDKSMKSKKTYKCCCSNNTNQNIEKVGNSNETKAEGLEVNIKANSFNVTENNTLTTEDNNVKTDSSTYATTTFTITEINDNENKSVTTHEKETTKNEVNGNEDLLPNLNKAKE</sequence>
<reference evidence="3 4" key="1">
    <citation type="submission" date="2020-04" db="EMBL/GenBank/DDBJ databases">
        <authorList>
            <person name="Wallbank WR R."/>
            <person name="Pardo Diaz C."/>
            <person name="Kozak K."/>
            <person name="Martin S."/>
            <person name="Jiggins C."/>
            <person name="Moest M."/>
            <person name="Warren A I."/>
            <person name="Byers J.R.P. K."/>
            <person name="Montejo-Kovacevich G."/>
            <person name="Yen C E."/>
        </authorList>
    </citation>
    <scope>NUCLEOTIDE SEQUENCE [LARGE SCALE GENOMIC DNA]</scope>
</reference>
<protein>
    <submittedName>
        <fullName evidence="3">Uncharacterized protein</fullName>
    </submittedName>
</protein>
<feature type="compositionally biased region" description="Basic and acidic residues" evidence="1">
    <location>
        <begin position="140"/>
        <end position="154"/>
    </location>
</feature>
<organism evidence="3 4">
    <name type="scientific">Arctia plantaginis</name>
    <name type="common">Wood tiger moth</name>
    <name type="synonym">Phalaena plantaginis</name>
    <dbReference type="NCBI Taxonomy" id="874455"/>
    <lineage>
        <taxon>Eukaryota</taxon>
        <taxon>Metazoa</taxon>
        <taxon>Ecdysozoa</taxon>
        <taxon>Arthropoda</taxon>
        <taxon>Hexapoda</taxon>
        <taxon>Insecta</taxon>
        <taxon>Pterygota</taxon>
        <taxon>Neoptera</taxon>
        <taxon>Endopterygota</taxon>
        <taxon>Lepidoptera</taxon>
        <taxon>Glossata</taxon>
        <taxon>Ditrysia</taxon>
        <taxon>Noctuoidea</taxon>
        <taxon>Erebidae</taxon>
        <taxon>Arctiinae</taxon>
        <taxon>Arctia</taxon>
    </lineage>
</organism>
<accession>A0A8S0Z9D2</accession>
<dbReference type="OrthoDB" id="6365759at2759"/>